<feature type="signal peptide" evidence="2">
    <location>
        <begin position="1"/>
        <end position="25"/>
    </location>
</feature>
<comment type="caution">
    <text evidence="4">The sequence shown here is derived from an EMBL/GenBank/DDBJ whole genome shotgun (WGS) entry which is preliminary data.</text>
</comment>
<comment type="caution">
    <text evidence="1">Lacks conserved residue(s) required for the propagation of feature annotation.</text>
</comment>
<name>A0A844ZL36_9SPHN</name>
<evidence type="ECO:0000313" key="4">
    <source>
        <dbReference type="EMBL" id="MXO87836.1"/>
    </source>
</evidence>
<dbReference type="GO" id="GO:0008270">
    <property type="term" value="F:zinc ion binding"/>
    <property type="evidence" value="ECO:0007669"/>
    <property type="project" value="InterPro"/>
</dbReference>
<keyword evidence="5" id="KW-1185">Reference proteome</keyword>
<dbReference type="Pfam" id="PF00246">
    <property type="entry name" value="Peptidase_M14"/>
    <property type="match status" value="1"/>
</dbReference>
<keyword evidence="4" id="KW-0645">Protease</keyword>
<dbReference type="OrthoDB" id="9767214at2"/>
<dbReference type="Gene3D" id="3.40.50.880">
    <property type="match status" value="1"/>
</dbReference>
<dbReference type="PROSITE" id="PS52035">
    <property type="entry name" value="PEPTIDASE_M14"/>
    <property type="match status" value="1"/>
</dbReference>
<reference evidence="4 5" key="1">
    <citation type="submission" date="2019-12" db="EMBL/GenBank/DDBJ databases">
        <title>Genomic-based taxomic classification of the family Erythrobacteraceae.</title>
        <authorList>
            <person name="Xu L."/>
        </authorList>
    </citation>
    <scope>NUCLEOTIDE SEQUENCE [LARGE SCALE GENOMIC DNA]</scope>
    <source>
        <strain evidence="4 5">JCM 16339</strain>
    </source>
</reference>
<evidence type="ECO:0000259" key="3">
    <source>
        <dbReference type="PROSITE" id="PS52035"/>
    </source>
</evidence>
<gene>
    <name evidence="4" type="ORF">GRI32_03685</name>
</gene>
<dbReference type="InterPro" id="IPR029062">
    <property type="entry name" value="Class_I_gatase-like"/>
</dbReference>
<keyword evidence="2" id="KW-0732">Signal</keyword>
<dbReference type="GO" id="GO:0006508">
    <property type="term" value="P:proteolysis"/>
    <property type="evidence" value="ECO:0007669"/>
    <property type="project" value="InterPro"/>
</dbReference>
<dbReference type="EMBL" id="WTYY01000002">
    <property type="protein sequence ID" value="MXO87836.1"/>
    <property type="molecule type" value="Genomic_DNA"/>
</dbReference>
<dbReference type="GO" id="GO:0004181">
    <property type="term" value="F:metallocarboxypeptidase activity"/>
    <property type="evidence" value="ECO:0007669"/>
    <property type="project" value="InterPro"/>
</dbReference>
<proteinExistence type="inferred from homology"/>
<evidence type="ECO:0000256" key="1">
    <source>
        <dbReference type="PROSITE-ProRule" id="PRU01379"/>
    </source>
</evidence>
<dbReference type="SMART" id="SM00631">
    <property type="entry name" value="Zn_pept"/>
    <property type="match status" value="1"/>
</dbReference>
<evidence type="ECO:0000256" key="2">
    <source>
        <dbReference type="SAM" id="SignalP"/>
    </source>
</evidence>
<dbReference type="Gene3D" id="3.40.630.10">
    <property type="entry name" value="Zn peptidases"/>
    <property type="match status" value="1"/>
</dbReference>
<comment type="similarity">
    <text evidence="1">Belongs to the peptidase M14 family.</text>
</comment>
<dbReference type="SUPFAM" id="SSF53187">
    <property type="entry name" value="Zn-dependent exopeptidases"/>
    <property type="match status" value="1"/>
</dbReference>
<dbReference type="SUPFAM" id="SSF52317">
    <property type="entry name" value="Class I glutamine amidotransferase-like"/>
    <property type="match status" value="1"/>
</dbReference>
<sequence length="874" mass="93780">MKRLLAAFSLCILALAGLAANPAQAQSLLEGRFADDVPTLEQVVGHATGTRISSPEEALSYLRALEQAAPDRFRLVQYATSWEGRPLVYAVVTSAANMARIDAVRADLSQLANGTSPQALSNILPVTWLSYGVHGDEISSTDAALVLAYHLLAAQGDEMVDTIMGNSVVIIDPSQNPDGRGRFVNKYREQLGIQPFADRYTAGHDQPWPGGRFNHYLFDLNRDWFALTQPETRGKITAVREWQPVVLVDAHEMGGDSSYFFPPSADPFNPNVTQGQRAKQVLLGRNVAAAMDGLGQTYYTREVFDLFYPGYGDTWPTLNGSIAMTYEQSSARGQVWERTDGSMLTYADGVRNHFITTLATAETVARNADMFLNDYADYRRSAIGGAAGTGHYVIDLAQRRWNGEQLARRLAFQGIAVRRIEGPASACGVNYPRGYLAVDRRQGAARLIRSLLDANTDLPADFVSEQESRRNRDLEHELYDTTAWSVGMMSGLDVALCNTVAGGTAITAEDPLPSMAADAGAFGLAVPWTDSGQVRLVAQALAAGLEGRSTDAAFTIGAREFPRGTVVFSRADNPDTIGDLTSLARQIGAEVVALDNGWVDDGPNLGSDHFVRLAMPKVAMVWDDGVNPTSAGSARYTLEQRLGIPVAPIRSGTLPVADLARYDVLIVPETEGSLDEAARGAIATYAREGGVVVVLGNAMLGFTGSENALFATARETVLGGEPSKEEENPATMVAGEAIADEAAYRAAIADNARRPDTLPGALLHTAIDSDNFLSAGYDDAAPVVFASGDLVFAPLNRDDGMNVVRFAAADSLLASGYVWDENRRQMAFKPFLMAQGAGSGLAIGFTHDPTVRGYLDGLDLLLANAVIVAPARVR</sequence>
<dbReference type="RefSeq" id="WP_160589786.1">
    <property type="nucleotide sequence ID" value="NZ_BAAAFP010000002.1"/>
</dbReference>
<protein>
    <submittedName>
        <fullName evidence="4">Carboxypeptidase</fullName>
    </submittedName>
</protein>
<feature type="domain" description="Peptidase M14" evidence="3">
    <location>
        <begin position="51"/>
        <end position="379"/>
    </location>
</feature>
<organism evidence="4 5">
    <name type="scientific">Alteraurantiacibacter aestuarii</name>
    <dbReference type="NCBI Taxonomy" id="650004"/>
    <lineage>
        <taxon>Bacteria</taxon>
        <taxon>Pseudomonadati</taxon>
        <taxon>Pseudomonadota</taxon>
        <taxon>Alphaproteobacteria</taxon>
        <taxon>Sphingomonadales</taxon>
        <taxon>Erythrobacteraceae</taxon>
        <taxon>Alteraurantiacibacter</taxon>
    </lineage>
</organism>
<keyword evidence="4" id="KW-0378">Hydrolase</keyword>
<dbReference type="InterPro" id="IPR000834">
    <property type="entry name" value="Peptidase_M14"/>
</dbReference>
<feature type="chain" id="PRO_5032511598" evidence="2">
    <location>
        <begin position="26"/>
        <end position="874"/>
    </location>
</feature>
<dbReference type="AlphaFoldDB" id="A0A844ZL36"/>
<evidence type="ECO:0000313" key="5">
    <source>
        <dbReference type="Proteomes" id="UP000435243"/>
    </source>
</evidence>
<accession>A0A844ZL36</accession>
<dbReference type="CDD" id="cd03143">
    <property type="entry name" value="A4_beta-galactosidase_middle_domain"/>
    <property type="match status" value="1"/>
</dbReference>
<keyword evidence="4" id="KW-0121">Carboxypeptidase</keyword>
<dbReference type="Proteomes" id="UP000435243">
    <property type="component" value="Unassembled WGS sequence"/>
</dbReference>